<comment type="caution">
    <text evidence="1">The sequence shown here is derived from an EMBL/GenBank/DDBJ whole genome shotgun (WGS) entry which is preliminary data.</text>
</comment>
<dbReference type="Gene3D" id="2.60.40.1190">
    <property type="match status" value="1"/>
</dbReference>
<accession>A0ABX2IKS9</accession>
<proteinExistence type="predicted"/>
<protein>
    <submittedName>
        <fullName evidence="1">DOMON-like domain-containing protein</fullName>
    </submittedName>
</protein>
<evidence type="ECO:0000313" key="1">
    <source>
        <dbReference type="EMBL" id="NSL55632.1"/>
    </source>
</evidence>
<evidence type="ECO:0000313" key="2">
    <source>
        <dbReference type="Proteomes" id="UP000778523"/>
    </source>
</evidence>
<dbReference type="Proteomes" id="UP000778523">
    <property type="component" value="Unassembled WGS sequence"/>
</dbReference>
<reference evidence="1 2" key="1">
    <citation type="submission" date="2020-06" db="EMBL/GenBank/DDBJ databases">
        <title>Draft genome of Uliginosibacterium sp. IMCC34675.</title>
        <authorList>
            <person name="Song J."/>
        </authorList>
    </citation>
    <scope>NUCLEOTIDE SEQUENCE [LARGE SCALE GENOMIC DNA]</scope>
    <source>
        <strain evidence="1 2">IMCC34675</strain>
    </source>
</reference>
<gene>
    <name evidence="1" type="ORF">HJ583_011400</name>
</gene>
<keyword evidence="2" id="KW-1185">Reference proteome</keyword>
<name>A0ABX2IKS9_9RHOO</name>
<sequence>MPALLCHRASPLPPLSACSLSLAWQEDGALQLCYRLMGDISALRLPPLSPAPGFADGLWQHSCCELFVAEGERGYREFNFAPSGNWAAYAFSDYRVRRGWVPDAQPLIRVSHSPSAFELQVDLPAALLPPARPLQLGATAVIETTTAELSYWALQHAGERPDFHRRESFVLSLP</sequence>
<dbReference type="RefSeq" id="WP_170022053.1">
    <property type="nucleotide sequence ID" value="NZ_JABCSC020000003.1"/>
</dbReference>
<dbReference type="CDD" id="cd09627">
    <property type="entry name" value="DOMON_murB_like"/>
    <property type="match status" value="1"/>
</dbReference>
<organism evidence="1 2">
    <name type="scientific">Uliginosibacterium aquaticum</name>
    <dbReference type="NCBI Taxonomy" id="2731212"/>
    <lineage>
        <taxon>Bacteria</taxon>
        <taxon>Pseudomonadati</taxon>
        <taxon>Pseudomonadota</taxon>
        <taxon>Betaproteobacteria</taxon>
        <taxon>Rhodocyclales</taxon>
        <taxon>Zoogloeaceae</taxon>
        <taxon>Uliginosibacterium</taxon>
    </lineage>
</organism>
<dbReference type="EMBL" id="JABCSC020000003">
    <property type="protein sequence ID" value="NSL55632.1"/>
    <property type="molecule type" value="Genomic_DNA"/>
</dbReference>